<comment type="caution">
    <text evidence="7">The sequence shown here is derived from an EMBL/GenBank/DDBJ whole genome shotgun (WGS) entry which is preliminary data.</text>
</comment>
<dbReference type="Proteomes" id="UP000288212">
    <property type="component" value="Unassembled WGS sequence"/>
</dbReference>
<evidence type="ECO:0000259" key="6">
    <source>
        <dbReference type="Pfam" id="PF00263"/>
    </source>
</evidence>
<dbReference type="InterPro" id="IPR001775">
    <property type="entry name" value="GspD/PilQ"/>
</dbReference>
<dbReference type="GO" id="GO:0015627">
    <property type="term" value="C:type II protein secretion system complex"/>
    <property type="evidence" value="ECO:0007669"/>
    <property type="project" value="TreeGrafter"/>
</dbReference>
<evidence type="ECO:0000256" key="5">
    <source>
        <dbReference type="SAM" id="SignalP"/>
    </source>
</evidence>
<gene>
    <name evidence="7" type="ORF">CWE06_10290</name>
</gene>
<dbReference type="OrthoDB" id="6233689at2"/>
<feature type="chain" id="PRO_5018979546" description="Type II/III secretion system secretin-like domain-containing protein" evidence="5">
    <location>
        <begin position="22"/>
        <end position="501"/>
    </location>
</feature>
<dbReference type="InterPro" id="IPR004846">
    <property type="entry name" value="T2SS/T3SS_dom"/>
</dbReference>
<evidence type="ECO:0000256" key="2">
    <source>
        <dbReference type="ARBA" id="ARBA00022729"/>
    </source>
</evidence>
<comment type="similarity">
    <text evidence="4">Belongs to the bacterial secretin family.</text>
</comment>
<evidence type="ECO:0000313" key="8">
    <source>
        <dbReference type="Proteomes" id="UP000288212"/>
    </source>
</evidence>
<feature type="domain" description="Type II/III secretion system secretin-like" evidence="6">
    <location>
        <begin position="336"/>
        <end position="500"/>
    </location>
</feature>
<comment type="subcellular location">
    <subcellularLocation>
        <location evidence="1">Membrane</location>
    </subcellularLocation>
</comment>
<evidence type="ECO:0000256" key="4">
    <source>
        <dbReference type="RuleBase" id="RU004003"/>
    </source>
</evidence>
<dbReference type="PRINTS" id="PR00811">
    <property type="entry name" value="BCTERIALGSPD"/>
</dbReference>
<dbReference type="GO" id="GO:0016020">
    <property type="term" value="C:membrane"/>
    <property type="evidence" value="ECO:0007669"/>
    <property type="project" value="UniProtKB-SubCell"/>
</dbReference>
<dbReference type="AlphaFoldDB" id="A0A432VR33"/>
<dbReference type="GO" id="GO:0009306">
    <property type="term" value="P:protein secretion"/>
    <property type="evidence" value="ECO:0007669"/>
    <property type="project" value="InterPro"/>
</dbReference>
<reference evidence="7 8" key="1">
    <citation type="journal article" date="2011" name="Front. Microbiol.">
        <title>Genomic signatures of strain selection and enhancement in Bacillus atrophaeus var. globigii, a historical biowarfare simulant.</title>
        <authorList>
            <person name="Gibbons H.S."/>
            <person name="Broomall S.M."/>
            <person name="McNew L.A."/>
            <person name="Daligault H."/>
            <person name="Chapman C."/>
            <person name="Bruce D."/>
            <person name="Karavis M."/>
            <person name="Krepps M."/>
            <person name="McGregor P.A."/>
            <person name="Hong C."/>
            <person name="Park K.H."/>
            <person name="Akmal A."/>
            <person name="Feldman A."/>
            <person name="Lin J.S."/>
            <person name="Chang W.E."/>
            <person name="Higgs B.W."/>
            <person name="Demirev P."/>
            <person name="Lindquist J."/>
            <person name="Liem A."/>
            <person name="Fochler E."/>
            <person name="Read T.D."/>
            <person name="Tapia R."/>
            <person name="Johnson S."/>
            <person name="Bishop-Lilly K.A."/>
            <person name="Detter C."/>
            <person name="Han C."/>
            <person name="Sozhamannan S."/>
            <person name="Rosenzweig C.N."/>
            <person name="Skowronski E.W."/>
        </authorList>
    </citation>
    <scope>NUCLEOTIDE SEQUENCE [LARGE SCALE GENOMIC DNA]</scope>
    <source>
        <strain evidence="7 8">AK5</strain>
    </source>
</reference>
<accession>A0A432VR33</accession>
<protein>
    <recommendedName>
        <fullName evidence="6">Type II/III secretion system secretin-like domain-containing protein</fullName>
    </recommendedName>
</protein>
<feature type="signal peptide" evidence="5">
    <location>
        <begin position="1"/>
        <end position="21"/>
    </location>
</feature>
<dbReference type="RefSeq" id="WP_126793792.1">
    <property type="nucleotide sequence ID" value="NZ_PIPI01000008.1"/>
</dbReference>
<evidence type="ECO:0000256" key="3">
    <source>
        <dbReference type="ARBA" id="ARBA00023136"/>
    </source>
</evidence>
<organism evidence="7 8">
    <name type="scientific">Aliidiomarina haloalkalitolerans</name>
    <dbReference type="NCBI Taxonomy" id="859059"/>
    <lineage>
        <taxon>Bacteria</taxon>
        <taxon>Pseudomonadati</taxon>
        <taxon>Pseudomonadota</taxon>
        <taxon>Gammaproteobacteria</taxon>
        <taxon>Alteromonadales</taxon>
        <taxon>Idiomarinaceae</taxon>
        <taxon>Aliidiomarina</taxon>
    </lineage>
</organism>
<dbReference type="InterPro" id="IPR050810">
    <property type="entry name" value="Bact_Secretion_Sys_Channel"/>
</dbReference>
<sequence length="501" mass="55202">MSRAWAGLQLFGLILMLAGCAASESNQADMRERINRDLDQQRSTFGQVATQDVAEPVPFLEMRRELYVPPIQAGSRLPSWTTLNVEVAFEDYPLVRLLQDIASPLGISVRWLDQIDNQQTISLAHRGNLGEFLRKISDHTGLYYQLGENFVSWHRFETAEFDIAFLAGSTNYFLGDDGRSSNQGSMGGGQMVAHTISNQSQQYLNFSGTDLSVWGDVSAALAMLVSPDGSWSLNQASTSVLVRDLPDHVELVRNYLQQLNRRLTRQVAIEIQVVDIVFNDSRQVGVDWDLVYRMTSGSGVINFAGQSLVNQAQGGVAASYQRLSGPMAGTELLLQALSQQGTVQVTKHPRLVTLNNQIAQIQIEENVTYLASAGTSSTANVGSTDILIPGVVTTGFELYVMPKLSDNQVLLQLSTTLSDLTGIEQIRSGDSLIQTPQTSRKKFFMKAMVAHEETLLITGLQNSKTELNQRQGLLGQLFGGREEQSRLQSETLILMTPVILN</sequence>
<dbReference type="PANTHER" id="PTHR30332">
    <property type="entry name" value="PROBABLE GENERAL SECRETION PATHWAY PROTEIN D"/>
    <property type="match status" value="1"/>
</dbReference>
<evidence type="ECO:0000313" key="7">
    <source>
        <dbReference type="EMBL" id="RUO18623.1"/>
    </source>
</evidence>
<dbReference type="Pfam" id="PF00263">
    <property type="entry name" value="Secretin"/>
    <property type="match status" value="1"/>
</dbReference>
<dbReference type="EMBL" id="PIPI01000008">
    <property type="protein sequence ID" value="RUO18623.1"/>
    <property type="molecule type" value="Genomic_DNA"/>
</dbReference>
<keyword evidence="2 5" id="KW-0732">Signal</keyword>
<dbReference type="PANTHER" id="PTHR30332:SF24">
    <property type="entry name" value="SECRETIN GSPD-RELATED"/>
    <property type="match status" value="1"/>
</dbReference>
<name>A0A432VR33_9GAMM</name>
<evidence type="ECO:0000256" key="1">
    <source>
        <dbReference type="ARBA" id="ARBA00004370"/>
    </source>
</evidence>
<dbReference type="PROSITE" id="PS51257">
    <property type="entry name" value="PROKAR_LIPOPROTEIN"/>
    <property type="match status" value="1"/>
</dbReference>
<proteinExistence type="inferred from homology"/>
<keyword evidence="8" id="KW-1185">Reference proteome</keyword>
<keyword evidence="3" id="KW-0472">Membrane</keyword>